<dbReference type="HOGENOM" id="CLU_1746436_0_0_9"/>
<protein>
    <submittedName>
        <fullName evidence="1">Uncharacterized protein</fullName>
    </submittedName>
</protein>
<reference evidence="1 2" key="1">
    <citation type="submission" date="2011-08" db="EMBL/GenBank/DDBJ databases">
        <title>The Genome Sequence of Clostridium citroniae WAL-17108.</title>
        <authorList>
            <consortium name="The Broad Institute Genome Sequencing Platform"/>
            <person name="Earl A."/>
            <person name="Ward D."/>
            <person name="Feldgarden M."/>
            <person name="Gevers D."/>
            <person name="Finegold S.M."/>
            <person name="Summanen P.H."/>
            <person name="Molitoris D.R."/>
            <person name="Vaisanen M.L."/>
            <person name="Daigneault M."/>
            <person name="Allen-Vercoe E."/>
            <person name="Young S.K."/>
            <person name="Zeng Q."/>
            <person name="Gargeya S."/>
            <person name="Fitzgerald M."/>
            <person name="Haas B."/>
            <person name="Abouelleil A."/>
            <person name="Alvarado L."/>
            <person name="Arachchi H.M."/>
            <person name="Berlin A."/>
            <person name="Brown A."/>
            <person name="Chapman S.B."/>
            <person name="Chen Z."/>
            <person name="Dunbar C."/>
            <person name="Freedman E."/>
            <person name="Gearin G."/>
            <person name="Gellesch M."/>
            <person name="Goldberg J."/>
            <person name="Griggs A."/>
            <person name="Gujja S."/>
            <person name="Heiman D."/>
            <person name="Howarth C."/>
            <person name="Larson L."/>
            <person name="Lui A."/>
            <person name="MacDonald P.J.P."/>
            <person name="Montmayeur A."/>
            <person name="Murphy C."/>
            <person name="Neiman D."/>
            <person name="Pearson M."/>
            <person name="Priest M."/>
            <person name="Roberts A."/>
            <person name="Saif S."/>
            <person name="Shea T."/>
            <person name="Shenoy N."/>
            <person name="Sisk P."/>
            <person name="Stolte C."/>
            <person name="Sykes S."/>
            <person name="Wortman J."/>
            <person name="Nusbaum C."/>
            <person name="Birren B."/>
        </authorList>
    </citation>
    <scope>NUCLEOTIDE SEQUENCE [LARGE SCALE GENOMIC DNA]</scope>
    <source>
        <strain evidence="1 2">WAL-17108</strain>
    </source>
</reference>
<sequence length="149" mass="17838">MKYMSEKKINWLKNYYRQCNIEYLELLATELEWMAWKIIDDFYADYDPIYYKRNYGLYNAIHITRRYSFSEPSILFSIRSAYMEDWYRDPTEYIFVGAIIMGKHGTAKVKISLPAPMKRIIDYINLYNDKDIKSKAIESAKKIVGSCPF</sequence>
<comment type="caution">
    <text evidence="1">The sequence shown here is derived from an EMBL/GenBank/DDBJ whole genome shotgun (WGS) entry which is preliminary data.</text>
</comment>
<gene>
    <name evidence="1" type="ORF">HMPREF9469_00957</name>
</gene>
<accession>G5HET4</accession>
<dbReference type="AlphaFoldDB" id="G5HET4"/>
<name>G5HET4_9FIRM</name>
<organism evidence="1 2">
    <name type="scientific">[Clostridium] citroniae WAL-17108</name>
    <dbReference type="NCBI Taxonomy" id="742733"/>
    <lineage>
        <taxon>Bacteria</taxon>
        <taxon>Bacillati</taxon>
        <taxon>Bacillota</taxon>
        <taxon>Clostridia</taxon>
        <taxon>Lachnospirales</taxon>
        <taxon>Lachnospiraceae</taxon>
        <taxon>Enterocloster</taxon>
    </lineage>
</organism>
<dbReference type="RefSeq" id="WP_007859711.1">
    <property type="nucleotide sequence ID" value="NZ_JH376420.1"/>
</dbReference>
<evidence type="ECO:0000313" key="1">
    <source>
        <dbReference type="EMBL" id="EHF00043.1"/>
    </source>
</evidence>
<dbReference type="Proteomes" id="UP000003763">
    <property type="component" value="Unassembled WGS sequence"/>
</dbReference>
<proteinExistence type="predicted"/>
<evidence type="ECO:0000313" key="2">
    <source>
        <dbReference type="Proteomes" id="UP000003763"/>
    </source>
</evidence>
<dbReference type="EMBL" id="ADLJ01000007">
    <property type="protein sequence ID" value="EHF00043.1"/>
    <property type="molecule type" value="Genomic_DNA"/>
</dbReference>